<gene>
    <name evidence="3" type="ORF">SR858_22925</name>
</gene>
<dbReference type="SUPFAM" id="SSF48452">
    <property type="entry name" value="TPR-like"/>
    <property type="match status" value="1"/>
</dbReference>
<dbReference type="EMBL" id="CP140152">
    <property type="protein sequence ID" value="WQH03873.1"/>
    <property type="molecule type" value="Genomic_DNA"/>
</dbReference>
<evidence type="ECO:0000256" key="2">
    <source>
        <dbReference type="SAM" id="SignalP"/>
    </source>
</evidence>
<name>A0ABZ0XWP4_9BURK</name>
<protein>
    <submittedName>
        <fullName evidence="3">Tetratricopeptide repeat protein</fullName>
    </submittedName>
</protein>
<feature type="repeat" description="TPR" evidence="1">
    <location>
        <begin position="241"/>
        <end position="274"/>
    </location>
</feature>
<feature type="repeat" description="TPR" evidence="1">
    <location>
        <begin position="309"/>
        <end position="342"/>
    </location>
</feature>
<dbReference type="RefSeq" id="WP_322534002.1">
    <property type="nucleotide sequence ID" value="NZ_CP140152.1"/>
</dbReference>
<reference evidence="3 4" key="1">
    <citation type="submission" date="2023-11" db="EMBL/GenBank/DDBJ databases">
        <title>MicrobeMod: A computational toolkit for identifying prokaryotic methylation and restriction-modification with nanopore sequencing.</title>
        <authorList>
            <person name="Crits-Christoph A."/>
            <person name="Kang S.C."/>
            <person name="Lee H."/>
            <person name="Ostrov N."/>
        </authorList>
    </citation>
    <scope>NUCLEOTIDE SEQUENCE [LARGE SCALE GENOMIC DNA]</scope>
    <source>
        <strain evidence="3 4">ATCC 25935</strain>
    </source>
</reference>
<keyword evidence="2" id="KW-0732">Signal</keyword>
<dbReference type="InterPro" id="IPR011990">
    <property type="entry name" value="TPR-like_helical_dom_sf"/>
</dbReference>
<dbReference type="SMART" id="SM00028">
    <property type="entry name" value="TPR"/>
    <property type="match status" value="4"/>
</dbReference>
<proteinExistence type="predicted"/>
<dbReference type="Proteomes" id="UP001326110">
    <property type="component" value="Chromosome"/>
</dbReference>
<dbReference type="Gene3D" id="3.10.620.30">
    <property type="match status" value="1"/>
</dbReference>
<keyword evidence="1" id="KW-0802">TPR repeat</keyword>
<dbReference type="PROSITE" id="PS50005">
    <property type="entry name" value="TPR"/>
    <property type="match status" value="2"/>
</dbReference>
<dbReference type="PROSITE" id="PS51257">
    <property type="entry name" value="PROKAR_LIPOPROTEIN"/>
    <property type="match status" value="1"/>
</dbReference>
<keyword evidence="4" id="KW-1185">Reference proteome</keyword>
<organism evidence="3 4">
    <name type="scientific">Duganella zoogloeoides</name>
    <dbReference type="NCBI Taxonomy" id="75659"/>
    <lineage>
        <taxon>Bacteria</taxon>
        <taxon>Pseudomonadati</taxon>
        <taxon>Pseudomonadota</taxon>
        <taxon>Betaproteobacteria</taxon>
        <taxon>Burkholderiales</taxon>
        <taxon>Oxalobacteraceae</taxon>
        <taxon>Telluria group</taxon>
        <taxon>Duganella</taxon>
    </lineage>
</organism>
<sequence length="397" mass="44313">MKPSTPLRLGLFASLLLTCSLLSGCASLGATRPPPPGLFQDQAFHQPDKPINTANIFALDDAMRRYLHDEIDSAKKTTDKRQALFNALYRRDQLKLEYDSVITRTAAETFAARSGNCLSLAIMTAALARELNFAVQFQQIDVGEVWSRSGNLYFSSNHVNLVLDRKRIDASNGYTLQSNQPLVVDFIPIPDTARSRALPLAERTVVAMYLNNRAAELLSAGHLDDAYWAARQAIAAAPDFLNAYNTLGVIYQHHGDLAAAELALRHALGEAPDNTIYLSNLAQTLENAHRPQEAALLRARLRLLEPYPPFYFYNQGQEALARGDYSRARTLFQRELDRVPDYHELHYLLAVASYQLHDVRAAERHLQAAIDNSTSRDTHDLYAAKRSRLRAAAANPN</sequence>
<dbReference type="Gene3D" id="1.25.40.10">
    <property type="entry name" value="Tetratricopeptide repeat domain"/>
    <property type="match status" value="2"/>
</dbReference>
<feature type="chain" id="PRO_5046488454" evidence="2">
    <location>
        <begin position="29"/>
        <end position="397"/>
    </location>
</feature>
<evidence type="ECO:0000313" key="3">
    <source>
        <dbReference type="EMBL" id="WQH03873.1"/>
    </source>
</evidence>
<evidence type="ECO:0000313" key="4">
    <source>
        <dbReference type="Proteomes" id="UP001326110"/>
    </source>
</evidence>
<accession>A0ABZ0XWP4</accession>
<dbReference type="InterPro" id="IPR019734">
    <property type="entry name" value="TPR_rpt"/>
</dbReference>
<dbReference type="Pfam" id="PF13432">
    <property type="entry name" value="TPR_16"/>
    <property type="match status" value="2"/>
</dbReference>
<evidence type="ECO:0000256" key="1">
    <source>
        <dbReference type="PROSITE-ProRule" id="PRU00339"/>
    </source>
</evidence>
<feature type="signal peptide" evidence="2">
    <location>
        <begin position="1"/>
        <end position="28"/>
    </location>
</feature>